<evidence type="ECO:0000313" key="4">
    <source>
        <dbReference type="Proteomes" id="UP001197974"/>
    </source>
</evidence>
<dbReference type="PANTHER" id="PTHR22990:SF15">
    <property type="entry name" value="F-BOX ONLY PROTEIN 10"/>
    <property type="match status" value="1"/>
</dbReference>
<dbReference type="Gene3D" id="2.160.20.10">
    <property type="entry name" value="Single-stranded right-handed beta-helix, Pectin lyase-like"/>
    <property type="match status" value="1"/>
</dbReference>
<accession>A0ABY9JUH6</accession>
<keyword evidence="1" id="KW-0677">Repeat</keyword>
<protein>
    <submittedName>
        <fullName evidence="3">Pectinesterase family protein</fullName>
    </submittedName>
</protein>
<evidence type="ECO:0000259" key="2">
    <source>
        <dbReference type="Pfam" id="PF13229"/>
    </source>
</evidence>
<dbReference type="RefSeq" id="WP_226538877.1">
    <property type="nucleotide sequence ID" value="NZ_CP129013.1"/>
</dbReference>
<evidence type="ECO:0000313" key="3">
    <source>
        <dbReference type="EMBL" id="WLR43059.1"/>
    </source>
</evidence>
<dbReference type="Pfam" id="PF13229">
    <property type="entry name" value="Beta_helix"/>
    <property type="match status" value="1"/>
</dbReference>
<dbReference type="InterPro" id="IPR006626">
    <property type="entry name" value="PbH1"/>
</dbReference>
<gene>
    <name evidence="3" type="ORF">LC087_02255</name>
</gene>
<keyword evidence="4" id="KW-1185">Reference proteome</keyword>
<dbReference type="Proteomes" id="UP001197974">
    <property type="component" value="Chromosome"/>
</dbReference>
<evidence type="ECO:0000256" key="1">
    <source>
        <dbReference type="ARBA" id="ARBA00022737"/>
    </source>
</evidence>
<reference evidence="3 4" key="1">
    <citation type="submission" date="2023-06" db="EMBL/GenBank/DDBJ databases">
        <title>Five Gram-positive bacteria isolated from mangrove sediments in Shenzhen, Guangdong, China.</title>
        <authorList>
            <person name="Yu S."/>
            <person name="Zheng W."/>
            <person name="Huang Y."/>
        </authorList>
    </citation>
    <scope>NUCLEOTIDE SEQUENCE [LARGE SCALE GENOMIC DNA]</scope>
    <source>
        <strain evidence="3 4">SaN35-3</strain>
    </source>
</reference>
<dbReference type="InterPro" id="IPR011050">
    <property type="entry name" value="Pectin_lyase_fold/virulence"/>
</dbReference>
<dbReference type="SUPFAM" id="SSF51126">
    <property type="entry name" value="Pectin lyase-like"/>
    <property type="match status" value="1"/>
</dbReference>
<dbReference type="InterPro" id="IPR039448">
    <property type="entry name" value="Beta_helix"/>
</dbReference>
<dbReference type="InterPro" id="IPR051550">
    <property type="entry name" value="SCF-Subunits/Alg-Epimerases"/>
</dbReference>
<proteinExistence type="predicted"/>
<dbReference type="EMBL" id="CP129013">
    <property type="protein sequence ID" value="WLR43059.1"/>
    <property type="molecule type" value="Genomic_DNA"/>
</dbReference>
<feature type="domain" description="Right handed beta helix" evidence="2">
    <location>
        <begin position="155"/>
        <end position="275"/>
    </location>
</feature>
<organism evidence="3 4">
    <name type="scientific">Bacillus carboniphilus</name>
    <dbReference type="NCBI Taxonomy" id="86663"/>
    <lineage>
        <taxon>Bacteria</taxon>
        <taxon>Bacillati</taxon>
        <taxon>Bacillota</taxon>
        <taxon>Bacilli</taxon>
        <taxon>Bacillales</taxon>
        <taxon>Bacillaceae</taxon>
        <taxon>Bacillus</taxon>
    </lineage>
</organism>
<name>A0ABY9JUH6_9BACI</name>
<dbReference type="InterPro" id="IPR012334">
    <property type="entry name" value="Pectin_lyas_fold"/>
</dbReference>
<sequence length="337" mass="36927">MIIKVPSSEIKTIQQAIDQAVQGDTITISEGIYKEAVTIPKGKDNLKLIGDKSGEVILDGLGVGPNQNGINIIASRVTIEGLKIIRFSENGLQISGTENVLNDLFISENHVSGLKIKLMSERNLISDVIFKTNGVNGFTVFSGDNYFISCRSILNKKDGALLEGSKNFISDLFFSENEENGLSGKGSQNVITKTHIVKNNGSGCKLFGKKNFLYNNIIEKNGLCGVELGGNNLVWSNRLVLNEQGISMNDGELNRIHKNTIEQNERIGIVVNGSKNSIDTNQIQNNGEVGISLNESSSGNCLRTNFIFHNKTDVLNEGESNMFEQNKCETFHPIQEE</sequence>
<dbReference type="PANTHER" id="PTHR22990">
    <property type="entry name" value="F-BOX ONLY PROTEIN"/>
    <property type="match status" value="1"/>
</dbReference>
<dbReference type="SMART" id="SM00710">
    <property type="entry name" value="PbH1"/>
    <property type="match status" value="6"/>
</dbReference>